<organism evidence="1 2">
    <name type="scientific">Tegillarca granosa</name>
    <name type="common">Malaysian cockle</name>
    <name type="synonym">Anadara granosa</name>
    <dbReference type="NCBI Taxonomy" id="220873"/>
    <lineage>
        <taxon>Eukaryota</taxon>
        <taxon>Metazoa</taxon>
        <taxon>Spiralia</taxon>
        <taxon>Lophotrochozoa</taxon>
        <taxon>Mollusca</taxon>
        <taxon>Bivalvia</taxon>
        <taxon>Autobranchia</taxon>
        <taxon>Pteriomorphia</taxon>
        <taxon>Arcoida</taxon>
        <taxon>Arcoidea</taxon>
        <taxon>Arcidae</taxon>
        <taxon>Tegillarca</taxon>
    </lineage>
</organism>
<proteinExistence type="predicted"/>
<accession>A0ABQ9E529</accession>
<comment type="caution">
    <text evidence="1">The sequence shown here is derived from an EMBL/GenBank/DDBJ whole genome shotgun (WGS) entry which is preliminary data.</text>
</comment>
<gene>
    <name evidence="1" type="ORF">KUTeg_021901</name>
</gene>
<reference evidence="1 2" key="1">
    <citation type="submission" date="2022-12" db="EMBL/GenBank/DDBJ databases">
        <title>Chromosome-level genome of Tegillarca granosa.</title>
        <authorList>
            <person name="Kim J."/>
        </authorList>
    </citation>
    <scope>NUCLEOTIDE SEQUENCE [LARGE SCALE GENOMIC DNA]</scope>
    <source>
        <strain evidence="1">Teg-2019</strain>
        <tissue evidence="1">Adductor muscle</tissue>
    </source>
</reference>
<sequence length="62" mass="7182">MANDYAVYLRLRDANNPLRKNGYWVFIVDGLQCIPYNPPLCQPNVQDVSQLFALRNILRSLT</sequence>
<evidence type="ECO:0000313" key="2">
    <source>
        <dbReference type="Proteomes" id="UP001217089"/>
    </source>
</evidence>
<evidence type="ECO:0000313" key="1">
    <source>
        <dbReference type="EMBL" id="KAJ8300382.1"/>
    </source>
</evidence>
<keyword evidence="2" id="KW-1185">Reference proteome</keyword>
<dbReference type="EMBL" id="JARBDR010000919">
    <property type="protein sequence ID" value="KAJ8300382.1"/>
    <property type="molecule type" value="Genomic_DNA"/>
</dbReference>
<protein>
    <submittedName>
        <fullName evidence="1">Uncharacterized protein</fullName>
    </submittedName>
</protein>
<dbReference type="Proteomes" id="UP001217089">
    <property type="component" value="Unassembled WGS sequence"/>
</dbReference>
<name>A0ABQ9E529_TEGGR</name>